<dbReference type="PANTHER" id="PTHR11439">
    <property type="entry name" value="GAG-POL-RELATED RETROTRANSPOSON"/>
    <property type="match status" value="1"/>
</dbReference>
<dbReference type="CDD" id="cd09272">
    <property type="entry name" value="RNase_HI_RT_Ty1"/>
    <property type="match status" value="1"/>
</dbReference>
<dbReference type="PANTHER" id="PTHR11439:SF470">
    <property type="entry name" value="CYSTEINE-RICH RLK (RECEPTOR-LIKE PROTEIN KINASE) 8"/>
    <property type="match status" value="1"/>
</dbReference>
<feature type="domain" description="Reverse transcriptase Ty1/copia-type" evidence="2">
    <location>
        <begin position="562"/>
        <end position="675"/>
    </location>
</feature>
<dbReference type="Pfam" id="PF25597">
    <property type="entry name" value="SH3_retrovirus"/>
    <property type="match status" value="1"/>
</dbReference>
<gene>
    <name evidence="4" type="ORF">Tci_003535</name>
</gene>
<dbReference type="EMBL" id="BKCJ010000263">
    <property type="protein sequence ID" value="GEU31557.1"/>
    <property type="molecule type" value="Genomic_DNA"/>
</dbReference>
<feature type="domain" description="Retroviral polymerase SH3-like" evidence="3">
    <location>
        <begin position="422"/>
        <end position="481"/>
    </location>
</feature>
<organism evidence="4">
    <name type="scientific">Tanacetum cinerariifolium</name>
    <name type="common">Dalmatian daisy</name>
    <name type="synonym">Chrysanthemum cinerariifolium</name>
    <dbReference type="NCBI Taxonomy" id="118510"/>
    <lineage>
        <taxon>Eukaryota</taxon>
        <taxon>Viridiplantae</taxon>
        <taxon>Streptophyta</taxon>
        <taxon>Embryophyta</taxon>
        <taxon>Tracheophyta</taxon>
        <taxon>Spermatophyta</taxon>
        <taxon>Magnoliopsida</taxon>
        <taxon>eudicotyledons</taxon>
        <taxon>Gunneridae</taxon>
        <taxon>Pentapetalae</taxon>
        <taxon>asterids</taxon>
        <taxon>campanulids</taxon>
        <taxon>Asterales</taxon>
        <taxon>Asteraceae</taxon>
        <taxon>Asteroideae</taxon>
        <taxon>Anthemideae</taxon>
        <taxon>Anthemidinae</taxon>
        <taxon>Tanacetum</taxon>
    </lineage>
</organism>
<proteinExistence type="predicted"/>
<evidence type="ECO:0000259" key="2">
    <source>
        <dbReference type="Pfam" id="PF07727"/>
    </source>
</evidence>
<reference evidence="4" key="1">
    <citation type="journal article" date="2019" name="Sci. Rep.">
        <title>Draft genome of Tanacetum cinerariifolium, the natural source of mosquito coil.</title>
        <authorList>
            <person name="Yamashiro T."/>
            <person name="Shiraishi A."/>
            <person name="Satake H."/>
            <person name="Nakayama K."/>
        </authorList>
    </citation>
    <scope>NUCLEOTIDE SEQUENCE</scope>
</reference>
<dbReference type="InterPro" id="IPR013103">
    <property type="entry name" value="RVT_2"/>
</dbReference>
<dbReference type="Pfam" id="PF14223">
    <property type="entry name" value="Retrotran_gag_2"/>
    <property type="match status" value="1"/>
</dbReference>
<evidence type="ECO:0000259" key="3">
    <source>
        <dbReference type="Pfam" id="PF25597"/>
    </source>
</evidence>
<accession>A0A6L2J4W6</accession>
<protein>
    <submittedName>
        <fullName evidence="4">Zinc finger, CCHC-type</fullName>
    </submittedName>
</protein>
<comment type="caution">
    <text evidence="4">The sequence shown here is derived from an EMBL/GenBank/DDBJ whole genome shotgun (WGS) entry which is preliminary data.</text>
</comment>
<dbReference type="Pfam" id="PF07727">
    <property type="entry name" value="RVT_2"/>
    <property type="match status" value="1"/>
</dbReference>
<dbReference type="AlphaFoldDB" id="A0A6L2J4W6"/>
<name>A0A6L2J4W6_TANCI</name>
<dbReference type="InterPro" id="IPR057670">
    <property type="entry name" value="SH3_retrovirus"/>
</dbReference>
<feature type="region of interest" description="Disordered" evidence="1">
    <location>
        <begin position="374"/>
        <end position="397"/>
    </location>
</feature>
<dbReference type="InterPro" id="IPR043502">
    <property type="entry name" value="DNA/RNA_pol_sf"/>
</dbReference>
<evidence type="ECO:0000313" key="4">
    <source>
        <dbReference type="EMBL" id="GEU31557.1"/>
    </source>
</evidence>
<sequence>MRYQVKASSQALHYKSLEELKMLLSTGVHLNGHKRWLSLNEIGQHCEMISIFDGLVPNRENTSRNESNYYSSSWKKSLMIALNAKNKMKIINGEFFEPRMDFELRALWERNNDMLISWILNTVQPIKQFKETKVVNMVMAQDQATQDKPSTSGQATAPSEDHISARMDQLQNQINQVLIMLQQNRHSHEGEPLSDPSLYKTLVGKLIYLTITRPDISFATQLLSKFSQALRTPHMKTLLRVLRLDKFEGVDFKGWQKNMHFLLSRISVVYVLTTPIPNDGDDATNVESSKELWNSLEAKYMADDASSKKFLVSNFTNYKITDSRPVMEQYNELLDILGRFTQHKMNMDEATKDSDKLKGNNVASPSVVNMVEHNNSSMYNDNKGKRKHHDNTKDDPNKKSKVYYVTYLSEAYFVHDDDVAWAVVRLPDPKLKTLGERGIEFIFVGYAEHSMAFRFYVIDPNESDLINSIIESKGAIFNENRLSSVPRPRFRIPNRIKDIGGSVVLEEVTEKVVTQQPEPELRKGKRNMNPKDFGHVFQLYLIEGTRDEKKAINDEMDSIMANNTWVLADLHLGFKPFGCKWIFKRKLKVDGTIKKFKARLVIQGFKQKSGIDYFDTYAPVARISTIRLLIAITSIHNLIIHQMDVKTAFLNGKLDEEVYMNQPQGFIMPGNKDKVDLTNEFLSSKFSMKDMGEVDVILGIKIEHERNRIAISQSHYIWKAVSQLEYSRVIGCLMYAMTCTRPNITFVVAAGKEAEWLKNILLKIPLWSKPIAHISIRCDSVATLAKAYSRMYNRKSRHLGVRHSMIRELITNWVISIEFVRSQQNLADHLTNGLARDMVIKSA</sequence>
<evidence type="ECO:0000256" key="1">
    <source>
        <dbReference type="SAM" id="MobiDB-lite"/>
    </source>
</evidence>
<dbReference type="SUPFAM" id="SSF56672">
    <property type="entry name" value="DNA/RNA polymerases"/>
    <property type="match status" value="1"/>
</dbReference>